<feature type="domain" description="Fimbrial-type adhesion" evidence="1">
    <location>
        <begin position="28"/>
        <end position="165"/>
    </location>
</feature>
<accession>A0ABT9API2</accession>
<protein>
    <submittedName>
        <fullName evidence="2">Fimbrial protein</fullName>
    </submittedName>
</protein>
<sequence>MKLNRCLKSILTFVILINSGMAFGIGANLSGNLIVTPPECILNNGQQQAVHFNDILLTRIDGINYQQTLVFKLTCTQLAKNAIKLTIQGDVTSFNSNGALKTSHSKLGIAFYLNDVRQAINETINVNYTALPTIKVAPIKNLTASYSNTDGGAFTALATLKVDYQWGT</sequence>
<reference evidence="2" key="2">
    <citation type="journal article" date="2024" name="Int. J. Antimicrob. Agents">
        <title>Identification of a novel Providencia species showing multi-drug-resistant in three patients with hospital-acquired infection.</title>
        <authorList>
            <person name="Yang W."/>
            <person name="Chen J."/>
            <person name="Yang F."/>
            <person name="Ji P."/>
            <person name="Shen S."/>
            <person name="Yin D."/>
            <person name="Hu F."/>
        </authorList>
    </citation>
    <scope>NUCLEOTIDE SEQUENCE</scope>
    <source>
        <strain evidence="2">CRE-138-0111</strain>
    </source>
</reference>
<dbReference type="EMBL" id="JAUQTG010000004">
    <property type="protein sequence ID" value="MDO7856499.1"/>
    <property type="molecule type" value="Genomic_DNA"/>
</dbReference>
<reference evidence="2" key="1">
    <citation type="submission" date="2023-07" db="EMBL/GenBank/DDBJ databases">
        <authorList>
            <person name="Yang W."/>
            <person name="Chen J."/>
            <person name="Ji P."/>
            <person name="Hu F."/>
        </authorList>
    </citation>
    <scope>NUCLEOTIDE SEQUENCE</scope>
    <source>
        <strain evidence="2">CRE-138-0111</strain>
    </source>
</reference>
<evidence type="ECO:0000313" key="2">
    <source>
        <dbReference type="EMBL" id="MDO7856499.1"/>
    </source>
</evidence>
<proteinExistence type="predicted"/>
<organism evidence="2 3">
    <name type="scientific">Providencia huashanensis</name>
    <dbReference type="NCBI Taxonomy" id="3037798"/>
    <lineage>
        <taxon>Bacteria</taxon>
        <taxon>Pseudomonadati</taxon>
        <taxon>Pseudomonadota</taxon>
        <taxon>Gammaproteobacteria</taxon>
        <taxon>Enterobacterales</taxon>
        <taxon>Morganellaceae</taxon>
        <taxon>Providencia</taxon>
    </lineage>
</organism>
<dbReference type="InterPro" id="IPR008966">
    <property type="entry name" value="Adhesion_dom_sf"/>
</dbReference>
<dbReference type="InterPro" id="IPR036937">
    <property type="entry name" value="Adhesion_dom_fimbrial_sf"/>
</dbReference>
<gene>
    <name evidence="2" type="ORF">Q5E86_09030</name>
</gene>
<dbReference type="Pfam" id="PF00419">
    <property type="entry name" value="Fimbrial"/>
    <property type="match status" value="1"/>
</dbReference>
<dbReference type="Proteomes" id="UP001176478">
    <property type="component" value="Unassembled WGS sequence"/>
</dbReference>
<keyword evidence="3" id="KW-1185">Reference proteome</keyword>
<evidence type="ECO:0000313" key="3">
    <source>
        <dbReference type="Proteomes" id="UP001176478"/>
    </source>
</evidence>
<evidence type="ECO:0000259" key="1">
    <source>
        <dbReference type="Pfam" id="PF00419"/>
    </source>
</evidence>
<name>A0ABT9API2_9GAMM</name>
<dbReference type="Gene3D" id="2.60.40.1090">
    <property type="entry name" value="Fimbrial-type adhesion domain"/>
    <property type="match status" value="1"/>
</dbReference>
<comment type="caution">
    <text evidence="2">The sequence shown here is derived from an EMBL/GenBank/DDBJ whole genome shotgun (WGS) entry which is preliminary data.</text>
</comment>
<dbReference type="InterPro" id="IPR000259">
    <property type="entry name" value="Adhesion_dom_fimbrial"/>
</dbReference>
<dbReference type="SUPFAM" id="SSF49401">
    <property type="entry name" value="Bacterial adhesins"/>
    <property type="match status" value="1"/>
</dbReference>